<evidence type="ECO:0000313" key="3">
    <source>
        <dbReference type="EMBL" id="TPD65741.1"/>
    </source>
</evidence>
<dbReference type="GO" id="GO:0009432">
    <property type="term" value="P:SOS response"/>
    <property type="evidence" value="ECO:0007669"/>
    <property type="project" value="TreeGrafter"/>
</dbReference>
<reference evidence="3 4" key="2">
    <citation type="submission" date="2019-06" db="EMBL/GenBank/DDBJ databases">
        <authorList>
            <person name="Seo Y."/>
        </authorList>
    </citation>
    <scope>NUCLEOTIDE SEQUENCE [LARGE SCALE GENOMIC DNA]</scope>
    <source>
        <strain evidence="3 4">MaA-Y11</strain>
    </source>
</reference>
<dbReference type="Pfam" id="PF08443">
    <property type="entry name" value="RimK"/>
    <property type="match status" value="1"/>
</dbReference>
<proteinExistence type="predicted"/>
<dbReference type="Gene3D" id="3.30.470.20">
    <property type="entry name" value="ATP-grasp fold, B domain"/>
    <property type="match status" value="1"/>
</dbReference>
<dbReference type="PANTHER" id="PTHR21621">
    <property type="entry name" value="RIBOSOMAL PROTEIN S6 MODIFICATION PROTEIN"/>
    <property type="match status" value="1"/>
</dbReference>
<organism evidence="3 4">
    <name type="scientific">Flavobacterium microcysteis</name>
    <dbReference type="NCBI Taxonomy" id="2596891"/>
    <lineage>
        <taxon>Bacteria</taxon>
        <taxon>Pseudomonadati</taxon>
        <taxon>Bacteroidota</taxon>
        <taxon>Flavobacteriia</taxon>
        <taxon>Flavobacteriales</taxon>
        <taxon>Flavobacteriaceae</taxon>
        <taxon>Flavobacterium</taxon>
    </lineage>
</organism>
<accession>A0A501Q1A8</accession>
<dbReference type="AlphaFoldDB" id="A0A501Q1A8"/>
<dbReference type="PANTHER" id="PTHR21621:SF0">
    <property type="entry name" value="BETA-CITRYLGLUTAMATE SYNTHASE B-RELATED"/>
    <property type="match status" value="1"/>
</dbReference>
<comment type="caution">
    <text evidence="3">The sequence shown here is derived from an EMBL/GenBank/DDBJ whole genome shotgun (WGS) entry which is preliminary data.</text>
</comment>
<dbReference type="OrthoDB" id="583309at2"/>
<feature type="domain" description="MvdD-like pre-ATP grasp" evidence="2">
    <location>
        <begin position="1"/>
        <end position="119"/>
    </location>
</feature>
<name>A0A501Q1A8_9FLAO</name>
<evidence type="ECO:0000259" key="2">
    <source>
        <dbReference type="Pfam" id="PF21068"/>
    </source>
</evidence>
<evidence type="ECO:0000259" key="1">
    <source>
        <dbReference type="Pfam" id="PF08443"/>
    </source>
</evidence>
<sequence length="324" mass="37559">MILCLTHSNDLYTIDIVMKRLKELGKEAYRMNSDLFSHQLSFDYSLSERKNIVHVQIDGHSIHADAVEAVWYRKLWQAEIPDELDDDFKEIYFQEYYTMRNIFFESLGDVPWFNPMAKDHEISNNKFGQLSVAAQNDIEIPKSLFTNNQEKVRAFFYEGCNKQMIAKLHGTLSRSMSGNASFFPTTQITEPNLEGLATLVYCPMIFQEMIPKAYELRIIYVDGEFFTGKINAGQSERGKTDWRIATDIHFKWESYNLPDPVATSLTKMMQQMGLFFGAIDMIRHQDGRYIFLEVNPQGEWGMLQRDLGYPIGETIAEKLVSKLS</sequence>
<dbReference type="RefSeq" id="WP_140002193.1">
    <property type="nucleotide sequence ID" value="NZ_VFJE01000056.1"/>
</dbReference>
<dbReference type="InterPro" id="IPR013651">
    <property type="entry name" value="ATP-grasp_RimK-type"/>
</dbReference>
<dbReference type="Pfam" id="PF21068">
    <property type="entry name" value="ATPgraspMvdD"/>
    <property type="match status" value="1"/>
</dbReference>
<reference evidence="3 4" key="1">
    <citation type="submission" date="2019-06" db="EMBL/GenBank/DDBJ databases">
        <title>Flavobacterium sp. MaA-Y11 from geoumgang.</title>
        <authorList>
            <person name="Jeong S."/>
        </authorList>
    </citation>
    <scope>NUCLEOTIDE SEQUENCE [LARGE SCALE GENOMIC DNA]</scope>
    <source>
        <strain evidence="3 4">MaA-Y11</strain>
    </source>
</reference>
<protein>
    <submittedName>
        <fullName evidence="3">ATP-grasp ribosomal peptide maturase</fullName>
    </submittedName>
</protein>
<gene>
    <name evidence="3" type="ORF">FJA49_16270</name>
</gene>
<keyword evidence="4" id="KW-1185">Reference proteome</keyword>
<dbReference type="InterPro" id="IPR048936">
    <property type="entry name" value="MvdD-like_ATPgrasp"/>
</dbReference>
<dbReference type="GO" id="GO:0005737">
    <property type="term" value="C:cytoplasm"/>
    <property type="evidence" value="ECO:0007669"/>
    <property type="project" value="TreeGrafter"/>
</dbReference>
<feature type="domain" description="ATP-grasp fold RimK-type" evidence="1">
    <location>
        <begin position="124"/>
        <end position="317"/>
    </location>
</feature>
<dbReference type="SUPFAM" id="SSF56059">
    <property type="entry name" value="Glutathione synthetase ATP-binding domain-like"/>
    <property type="match status" value="1"/>
</dbReference>
<dbReference type="Proteomes" id="UP000319175">
    <property type="component" value="Unassembled WGS sequence"/>
</dbReference>
<evidence type="ECO:0000313" key="4">
    <source>
        <dbReference type="Proteomes" id="UP000319175"/>
    </source>
</evidence>
<dbReference type="EMBL" id="VFJE01000056">
    <property type="protein sequence ID" value="TPD65741.1"/>
    <property type="molecule type" value="Genomic_DNA"/>
</dbReference>
<dbReference type="GO" id="GO:0018169">
    <property type="term" value="F:ribosomal S6-glutamic acid ligase activity"/>
    <property type="evidence" value="ECO:0007669"/>
    <property type="project" value="TreeGrafter"/>
</dbReference>